<name>A0A1Y5RFV2_9RHOB</name>
<evidence type="ECO:0008006" key="3">
    <source>
        <dbReference type="Google" id="ProtNLM"/>
    </source>
</evidence>
<dbReference type="OrthoDB" id="8244198at2"/>
<sequence>MTMLSTIRSAVQKRSQYNRLVRELRALPTGLAVEDLALYPGDAEAIATRSIYGR</sequence>
<evidence type="ECO:0000313" key="1">
    <source>
        <dbReference type="EMBL" id="SLN16538.1"/>
    </source>
</evidence>
<dbReference type="EMBL" id="FWFZ01000001">
    <property type="protein sequence ID" value="SLN16538.1"/>
    <property type="molecule type" value="Genomic_DNA"/>
</dbReference>
<keyword evidence="2" id="KW-1185">Reference proteome</keyword>
<organism evidence="1 2">
    <name type="scientific">Roseisalinus antarcticus</name>
    <dbReference type="NCBI Taxonomy" id="254357"/>
    <lineage>
        <taxon>Bacteria</taxon>
        <taxon>Pseudomonadati</taxon>
        <taxon>Pseudomonadota</taxon>
        <taxon>Alphaproteobacteria</taxon>
        <taxon>Rhodobacterales</taxon>
        <taxon>Roseobacteraceae</taxon>
        <taxon>Roseisalinus</taxon>
    </lineage>
</organism>
<gene>
    <name evidence="1" type="ORF">ROA7023_00300</name>
</gene>
<evidence type="ECO:0000313" key="2">
    <source>
        <dbReference type="Proteomes" id="UP000193900"/>
    </source>
</evidence>
<dbReference type="Proteomes" id="UP000193900">
    <property type="component" value="Unassembled WGS sequence"/>
</dbReference>
<dbReference type="RefSeq" id="WP_159458418.1">
    <property type="nucleotide sequence ID" value="NZ_FWFZ01000001.1"/>
</dbReference>
<proteinExistence type="predicted"/>
<accession>A0A1Y5RFV2</accession>
<dbReference type="AlphaFoldDB" id="A0A1Y5RFV2"/>
<reference evidence="1 2" key="1">
    <citation type="submission" date="2017-03" db="EMBL/GenBank/DDBJ databases">
        <authorList>
            <person name="Afonso C.L."/>
            <person name="Miller P.J."/>
            <person name="Scott M.A."/>
            <person name="Spackman E."/>
            <person name="Goraichik I."/>
            <person name="Dimitrov K.M."/>
            <person name="Suarez D.L."/>
            <person name="Swayne D.E."/>
        </authorList>
    </citation>
    <scope>NUCLEOTIDE SEQUENCE [LARGE SCALE GENOMIC DNA]</scope>
    <source>
        <strain evidence="1 2">CECT 7023</strain>
    </source>
</reference>
<protein>
    <recommendedName>
        <fullName evidence="3">DUF1127 domain-containing protein</fullName>
    </recommendedName>
</protein>